<dbReference type="EMBL" id="BMJD01000043">
    <property type="protein sequence ID" value="GGB56553.1"/>
    <property type="molecule type" value="Genomic_DNA"/>
</dbReference>
<evidence type="ECO:0000313" key="2">
    <source>
        <dbReference type="Proteomes" id="UP000621492"/>
    </source>
</evidence>
<comment type="caution">
    <text evidence="1">The sequence shown here is derived from an EMBL/GenBank/DDBJ whole genome shotgun (WGS) entry which is preliminary data.</text>
</comment>
<proteinExistence type="predicted"/>
<dbReference type="Proteomes" id="UP000621492">
    <property type="component" value="Unassembled WGS sequence"/>
</dbReference>
<reference evidence="1" key="1">
    <citation type="journal article" date="2014" name="Int. J. Syst. Evol. Microbiol.">
        <title>Complete genome sequence of Corynebacterium casei LMG S-19264T (=DSM 44701T), isolated from a smear-ripened cheese.</title>
        <authorList>
            <consortium name="US DOE Joint Genome Institute (JGI-PGF)"/>
            <person name="Walter F."/>
            <person name="Albersmeier A."/>
            <person name="Kalinowski J."/>
            <person name="Ruckert C."/>
        </authorList>
    </citation>
    <scope>NUCLEOTIDE SEQUENCE</scope>
    <source>
        <strain evidence="1">CGMCC 1.15454</strain>
    </source>
</reference>
<accession>A0A9W5U161</accession>
<gene>
    <name evidence="1" type="ORF">GCM10011409_37680</name>
</gene>
<evidence type="ECO:0000313" key="1">
    <source>
        <dbReference type="EMBL" id="GGB56553.1"/>
    </source>
</evidence>
<protein>
    <submittedName>
        <fullName evidence="1">Uncharacterized protein</fullName>
    </submittedName>
</protein>
<sequence length="45" mass="5380">MASIKLEIDEFTIPKDLLVNDYIQFECSRLDLIIRHMLGWEKNDI</sequence>
<keyword evidence="2" id="KW-1185">Reference proteome</keyword>
<reference evidence="1" key="2">
    <citation type="submission" date="2020-09" db="EMBL/GenBank/DDBJ databases">
        <authorList>
            <person name="Sun Q."/>
            <person name="Zhou Y."/>
        </authorList>
    </citation>
    <scope>NUCLEOTIDE SEQUENCE</scope>
    <source>
        <strain evidence="1">CGMCC 1.15454</strain>
    </source>
</reference>
<organism evidence="1 2">
    <name type="scientific">Lentibacillus populi</name>
    <dbReference type="NCBI Taxonomy" id="1827502"/>
    <lineage>
        <taxon>Bacteria</taxon>
        <taxon>Bacillati</taxon>
        <taxon>Bacillota</taxon>
        <taxon>Bacilli</taxon>
        <taxon>Bacillales</taxon>
        <taxon>Bacillaceae</taxon>
        <taxon>Lentibacillus</taxon>
    </lineage>
</organism>
<name>A0A9W5U161_9BACI</name>
<dbReference type="AlphaFoldDB" id="A0A9W5U161"/>